<dbReference type="Pfam" id="PF23207">
    <property type="entry name" value="PH_SPO71"/>
    <property type="match status" value="1"/>
</dbReference>
<sequence length="1246" mass="144403">MTAKMDHLLSVVEDDVKYAQRLSSFSSPQNASVKVFTIPRHSFTAFRLSYISPVELSECSKVTLLGGIPKQWYADQNNQLWKLITKFPLRRVRKQSRMLRRYGYKTIYKKNAEKIPSASHLRRHFTWSYEGNTSTCDSYYLSDPTAERDRASSSPVKASECKMVPPRRSQSSSDKAPMREDLSKVTCAQGPGNNDSKALLLNETAQHGITKSIPEKKDYKGMTRKSMLGFSTLNQGDEQHRESPPREDNSESNERAICSSVERFRVTGIDDNREPSEDTLRYSGHSINAATNRLNPNKKSFFDEVEHFSHLDDLSDDVSTTQAIDNLPLNQSEKVALDALQTIEKKALSIEKTPRNYGNYFDDGRKTSIVFQSTKRKIGEEIGRADSSKFPFFSVLPPYPTQLTLEENVIHDRLASKHSRHIRKRVYYARNKTSCKLKDSFGAVLGATNSLTATVRKSSGQILKKEKMLVLVKEAIQNKVPLPNFTENECFDTRVSERWKEYIVIARSTGRYDPPIVLQFYRHRHIPEIEDISHVDQKYHRNPLDFFLTRNCIVQFYSSLDKTISIQKPDERLGGFVDENIESQEGLKHFSPIKIFILRCNSIRSSGLWYKFFLDTLNRQLFTPTINLRIPQTEISIKINLNEESFQKLRALGKQEQDKLKLCFLEKGYRIFQHPILRFFTVAILEKLKLARYDSLIKKWDVENAILGCALKRYDRLEWIPCDGDSLMTGIYAFCQSHLIQYRPITNYSRETTSTTGDILEEVSPIEGFLIRLTDKYGSLRTKFGKFIITTSYFFTCDNLLFSMKAYRATPPLPIDAMIDEDSTEKEKEEVWKQWKTLPEAYNQQPYPLTSDSHIEWMNCQTTQDEYDSRDFYAFHCFHRRIDQMLKTDTMIDLSEVKDIYQGTTDDCEGDKIKYGVYKEASELFWHKSYSAEDVSRSVINIETSNGLLLKLLASSATVAEQWVTQLKKMSHYWKNKQREDTNRLLRIRRSNANLLMLNGEEETRIGENTLRWIIENGRADEHTFNANGISLSRPLIQKGPLYQKPHKHAVFSKYYVVLISGFIILFHCFHRSTTGFAKEVLEYAHYMTIPIDDCYLYSGTTTELDLLKRDRTFDEINLGSHTLPRVYGDGWRSVEDESSRCFTLWFGTRRAISSNPSPKKEKEKEYSKFSGGQHNFVDPPSALEIDLDYSERLNITDRIHYIKKLGVSGKSMVFMARSRQERDIWVMSIYDELERLRRTASFSNE</sequence>
<protein>
    <submittedName>
        <fullName evidence="4">Sporulation protein</fullName>
    </submittedName>
</protein>
<dbReference type="EMBL" id="CP048999">
    <property type="protein sequence ID" value="QID83444.1"/>
    <property type="molecule type" value="Genomic_DNA"/>
</dbReference>
<dbReference type="InterPro" id="IPR040345">
    <property type="entry name" value="Mug56/Spo71"/>
</dbReference>
<name>A0A6C1E4I6_SACPS</name>
<dbReference type="Pfam" id="PF15404">
    <property type="entry name" value="PH_4"/>
    <property type="match status" value="1"/>
</dbReference>
<keyword evidence="5" id="KW-1185">Reference proteome</keyword>
<evidence type="ECO:0000259" key="2">
    <source>
        <dbReference type="SMART" id="SM00233"/>
    </source>
</evidence>
<dbReference type="Pfam" id="PF15407">
    <property type="entry name" value="Spo7_2_N"/>
    <property type="match status" value="1"/>
</dbReference>
<dbReference type="SMART" id="SM01316">
    <property type="entry name" value="Spo7_2_N"/>
    <property type="match status" value="1"/>
</dbReference>
<dbReference type="InterPro" id="IPR057379">
    <property type="entry name" value="PH_SPO71"/>
</dbReference>
<dbReference type="SMART" id="SM00233">
    <property type="entry name" value="PH"/>
    <property type="match status" value="2"/>
</dbReference>
<feature type="region of interest" description="Disordered" evidence="1">
    <location>
        <begin position="231"/>
        <end position="256"/>
    </location>
</feature>
<feature type="domain" description="Sporulation-specific protein 71 N-terminal" evidence="3">
    <location>
        <begin position="34"/>
        <end position="100"/>
    </location>
</feature>
<dbReference type="PANTHER" id="PTHR28076:SF1">
    <property type="entry name" value="PROSPORE MEMBRANE ADAPTER PROTEIN SPO71"/>
    <property type="match status" value="1"/>
</dbReference>
<evidence type="ECO:0000256" key="1">
    <source>
        <dbReference type="SAM" id="MobiDB-lite"/>
    </source>
</evidence>
<dbReference type="Proteomes" id="UP000501346">
    <property type="component" value="Chromosome SeII-SeIV"/>
</dbReference>
<organism evidence="4 5">
    <name type="scientific">Saccharomyces pastorianus</name>
    <name type="common">Lager yeast</name>
    <name type="synonym">Saccharomyces cerevisiae x Saccharomyces eubayanus</name>
    <dbReference type="NCBI Taxonomy" id="27292"/>
    <lineage>
        <taxon>Eukaryota</taxon>
        <taxon>Fungi</taxon>
        <taxon>Dikarya</taxon>
        <taxon>Ascomycota</taxon>
        <taxon>Saccharomycotina</taxon>
        <taxon>Saccharomycetes</taxon>
        <taxon>Saccharomycetales</taxon>
        <taxon>Saccharomycetaceae</taxon>
        <taxon>Saccharomyces</taxon>
    </lineage>
</organism>
<gene>
    <name evidence="4" type="primary">SPO71_2</name>
    <name evidence="4" type="ORF">GRS66_005908</name>
</gene>
<accession>A0A6C1E4I6</accession>
<evidence type="ECO:0000313" key="5">
    <source>
        <dbReference type="Proteomes" id="UP000501346"/>
    </source>
</evidence>
<dbReference type="GO" id="GO:1902657">
    <property type="term" value="P:protein localization to prospore membrane"/>
    <property type="evidence" value="ECO:0007669"/>
    <property type="project" value="InterPro"/>
</dbReference>
<dbReference type="InterPro" id="IPR039486">
    <property type="entry name" value="Mug56/Spo71_PH"/>
</dbReference>
<dbReference type="InterPro" id="IPR029217">
    <property type="entry name" value="Spo7_2_N"/>
</dbReference>
<reference evidence="4 5" key="1">
    <citation type="journal article" date="2019" name="BMC Genomics">
        <title>Chromosome level assembly and comparative genome analysis confirm lager-brewing yeasts originated from a single hybridization.</title>
        <authorList>
            <person name="Salazar A.N."/>
            <person name="Gorter de Vries A.R."/>
            <person name="van den Broek M."/>
            <person name="Brouwers N."/>
            <person name="de la Torre Cortes P."/>
            <person name="Kuijpers N.G.A."/>
            <person name="Daran J.G."/>
            <person name="Abeel T."/>
        </authorList>
    </citation>
    <scope>NUCLEOTIDE SEQUENCE [LARGE SCALE GENOMIC DNA]</scope>
    <source>
        <strain evidence="4 5">CBS 1483</strain>
    </source>
</reference>
<feature type="domain" description="PH" evidence="2">
    <location>
        <begin position="1036"/>
        <end position="1237"/>
    </location>
</feature>
<dbReference type="OrthoDB" id="5579281at2759"/>
<feature type="compositionally biased region" description="Basic and acidic residues" evidence="1">
    <location>
        <begin position="237"/>
        <end position="254"/>
    </location>
</feature>
<feature type="region of interest" description="Disordered" evidence="1">
    <location>
        <begin position="146"/>
        <end position="181"/>
    </location>
</feature>
<evidence type="ECO:0000313" key="4">
    <source>
        <dbReference type="EMBL" id="QID83444.1"/>
    </source>
</evidence>
<proteinExistence type="predicted"/>
<dbReference type="InterPro" id="IPR001849">
    <property type="entry name" value="PH_domain"/>
</dbReference>
<dbReference type="GO" id="GO:0005628">
    <property type="term" value="C:prospore membrane"/>
    <property type="evidence" value="ECO:0007669"/>
    <property type="project" value="TreeGrafter"/>
</dbReference>
<evidence type="ECO:0000259" key="3">
    <source>
        <dbReference type="SMART" id="SM01316"/>
    </source>
</evidence>
<dbReference type="PANTHER" id="PTHR28076">
    <property type="entry name" value="SPORULATION-SPECIFIC PROTEIN 71"/>
    <property type="match status" value="1"/>
</dbReference>
<dbReference type="AlphaFoldDB" id="A0A6C1E4I6"/>
<feature type="domain" description="PH" evidence="2">
    <location>
        <begin position="764"/>
        <end position="974"/>
    </location>
</feature>